<keyword evidence="4 8" id="KW-0276">Fatty acid metabolism</keyword>
<proteinExistence type="inferred from homology"/>
<dbReference type="EC" id="2.7.8.7" evidence="8"/>
<evidence type="ECO:0000256" key="2">
    <source>
        <dbReference type="ARBA" id="ARBA00022679"/>
    </source>
</evidence>
<keyword evidence="3 8" id="KW-0479">Metal-binding</keyword>
<comment type="cofactor">
    <cofactor evidence="8">
        <name>Mg(2+)</name>
        <dbReference type="ChEBI" id="CHEBI:18420"/>
    </cofactor>
</comment>
<dbReference type="GO" id="GO:0008897">
    <property type="term" value="F:holo-[acyl-carrier-protein] synthase activity"/>
    <property type="evidence" value="ECO:0007669"/>
    <property type="project" value="UniProtKB-UniRule"/>
</dbReference>
<keyword evidence="1 8" id="KW-0444">Lipid biosynthesis</keyword>
<keyword evidence="5 8" id="KW-0460">Magnesium</keyword>
<feature type="binding site" evidence="8">
    <location>
        <position position="59"/>
    </location>
    <ligand>
        <name>Mg(2+)</name>
        <dbReference type="ChEBI" id="CHEBI:18420"/>
    </ligand>
</feature>
<evidence type="ECO:0000256" key="8">
    <source>
        <dbReference type="HAMAP-Rule" id="MF_00101"/>
    </source>
</evidence>
<evidence type="ECO:0000256" key="3">
    <source>
        <dbReference type="ARBA" id="ARBA00022723"/>
    </source>
</evidence>
<dbReference type="NCBIfam" id="TIGR00556">
    <property type="entry name" value="pantethn_trn"/>
    <property type="match status" value="1"/>
</dbReference>
<comment type="subcellular location">
    <subcellularLocation>
        <location evidence="8">Cytoplasm</location>
    </subcellularLocation>
</comment>
<dbReference type="GO" id="GO:0000287">
    <property type="term" value="F:magnesium ion binding"/>
    <property type="evidence" value="ECO:0007669"/>
    <property type="project" value="UniProtKB-UniRule"/>
</dbReference>
<protein>
    <recommendedName>
        <fullName evidence="8">Holo-[acyl-carrier-protein] synthase</fullName>
        <shortName evidence="8">Holo-ACP synthase</shortName>
        <ecNumber evidence="8">2.7.8.7</ecNumber>
    </recommendedName>
    <alternativeName>
        <fullName evidence="8">4'-phosphopantetheinyl transferase AcpS</fullName>
    </alternativeName>
</protein>
<keyword evidence="11" id="KW-1185">Reference proteome</keyword>
<name>H7ENY2_9SPIR</name>
<dbReference type="InterPro" id="IPR037143">
    <property type="entry name" value="4-PPantetheinyl_Trfase_dom_sf"/>
</dbReference>
<organism evidence="10 11">
    <name type="scientific">Treponema saccharophilum DSM 2985</name>
    <dbReference type="NCBI Taxonomy" id="907348"/>
    <lineage>
        <taxon>Bacteria</taxon>
        <taxon>Pseudomonadati</taxon>
        <taxon>Spirochaetota</taxon>
        <taxon>Spirochaetia</taxon>
        <taxon>Spirochaetales</taxon>
        <taxon>Treponemataceae</taxon>
        <taxon>Treponema</taxon>
    </lineage>
</organism>
<dbReference type="STRING" id="907348.TresaDRAFT_0088"/>
<accession>H7ENY2</accession>
<dbReference type="PATRIC" id="fig|907348.3.peg.2669"/>
<dbReference type="Proteomes" id="UP000003571">
    <property type="component" value="Unassembled WGS sequence"/>
</dbReference>
<evidence type="ECO:0000259" key="9">
    <source>
        <dbReference type="Pfam" id="PF01648"/>
    </source>
</evidence>
<evidence type="ECO:0000256" key="7">
    <source>
        <dbReference type="ARBA" id="ARBA00023160"/>
    </source>
</evidence>
<feature type="binding site" evidence="8">
    <location>
        <position position="8"/>
    </location>
    <ligand>
        <name>Mg(2+)</name>
        <dbReference type="ChEBI" id="CHEBI:18420"/>
    </ligand>
</feature>
<dbReference type="InterPro" id="IPR002582">
    <property type="entry name" value="ACPS"/>
</dbReference>
<dbReference type="AlphaFoldDB" id="H7ENY2"/>
<keyword evidence="6 8" id="KW-0443">Lipid metabolism</keyword>
<dbReference type="InterPro" id="IPR008278">
    <property type="entry name" value="4-PPantetheinyl_Trfase_dom"/>
</dbReference>
<dbReference type="EMBL" id="AGRW01000054">
    <property type="protein sequence ID" value="EIC00615.1"/>
    <property type="molecule type" value="Genomic_DNA"/>
</dbReference>
<evidence type="ECO:0000313" key="10">
    <source>
        <dbReference type="EMBL" id="EIC00615.1"/>
    </source>
</evidence>
<dbReference type="Pfam" id="PF01648">
    <property type="entry name" value="ACPS"/>
    <property type="match status" value="1"/>
</dbReference>
<evidence type="ECO:0000256" key="6">
    <source>
        <dbReference type="ARBA" id="ARBA00023098"/>
    </source>
</evidence>
<evidence type="ECO:0000256" key="4">
    <source>
        <dbReference type="ARBA" id="ARBA00022832"/>
    </source>
</evidence>
<gene>
    <name evidence="8" type="primary">acpS</name>
    <name evidence="10" type="ORF">TresaDRAFT_0088</name>
</gene>
<reference evidence="10 11" key="1">
    <citation type="submission" date="2011-09" db="EMBL/GenBank/DDBJ databases">
        <title>The draft genome of Treponema saccharophilum DSM 2985.</title>
        <authorList>
            <consortium name="US DOE Joint Genome Institute (JGI-PGF)"/>
            <person name="Lucas S."/>
            <person name="Copeland A."/>
            <person name="Lapidus A."/>
            <person name="Glavina del Rio T."/>
            <person name="Dalin E."/>
            <person name="Tice H."/>
            <person name="Bruce D."/>
            <person name="Goodwin L."/>
            <person name="Pitluck S."/>
            <person name="Peters L."/>
            <person name="Kyrpides N."/>
            <person name="Mavromatis K."/>
            <person name="Ivanova N."/>
            <person name="Markowitz V."/>
            <person name="Cheng J.-F."/>
            <person name="Hugenholtz P."/>
            <person name="Woyke T."/>
            <person name="Wu D."/>
            <person name="Gronow S."/>
            <person name="Wellnitz S."/>
            <person name="Brambilla E."/>
            <person name="Klenk H.-P."/>
            <person name="Eisen J.A."/>
        </authorList>
    </citation>
    <scope>NUCLEOTIDE SEQUENCE [LARGE SCALE GENOMIC DNA]</scope>
    <source>
        <strain evidence="10 11">DSM 2985</strain>
    </source>
</reference>
<dbReference type="Gene3D" id="3.90.470.20">
    <property type="entry name" value="4'-phosphopantetheinyl transferase domain"/>
    <property type="match status" value="1"/>
</dbReference>
<dbReference type="NCBIfam" id="TIGR00516">
    <property type="entry name" value="acpS"/>
    <property type="match status" value="1"/>
</dbReference>
<dbReference type="InterPro" id="IPR004568">
    <property type="entry name" value="Ppantetheine-prot_Trfase_dom"/>
</dbReference>
<keyword evidence="2 8" id="KW-0808">Transferase</keyword>
<evidence type="ECO:0000313" key="11">
    <source>
        <dbReference type="Proteomes" id="UP000003571"/>
    </source>
</evidence>
<dbReference type="OrthoDB" id="517356at2"/>
<dbReference type="RefSeq" id="WP_002706276.1">
    <property type="nucleotide sequence ID" value="NZ_AGRW01000054.1"/>
</dbReference>
<keyword evidence="8" id="KW-0963">Cytoplasm</keyword>
<dbReference type="eggNOG" id="COG0736">
    <property type="taxonomic scope" value="Bacteria"/>
</dbReference>
<feature type="domain" description="4'-phosphopantetheinyl transferase" evidence="9">
    <location>
        <begin position="4"/>
        <end position="123"/>
    </location>
</feature>
<comment type="caution">
    <text evidence="10">The sequence shown here is derived from an EMBL/GenBank/DDBJ whole genome shotgun (WGS) entry which is preliminary data.</text>
</comment>
<comment type="function">
    <text evidence="8">Transfers the 4'-phosphopantetheine moiety from coenzyme A to a Ser of acyl-carrier-protein.</text>
</comment>
<dbReference type="GO" id="GO:0005737">
    <property type="term" value="C:cytoplasm"/>
    <property type="evidence" value="ECO:0007669"/>
    <property type="project" value="UniProtKB-SubCell"/>
</dbReference>
<evidence type="ECO:0000256" key="5">
    <source>
        <dbReference type="ARBA" id="ARBA00022842"/>
    </source>
</evidence>
<dbReference type="GO" id="GO:0006633">
    <property type="term" value="P:fatty acid biosynthetic process"/>
    <property type="evidence" value="ECO:0007669"/>
    <property type="project" value="UniProtKB-UniRule"/>
</dbReference>
<dbReference type="SUPFAM" id="SSF56214">
    <property type="entry name" value="4'-phosphopantetheinyl transferase"/>
    <property type="match status" value="1"/>
</dbReference>
<keyword evidence="7 8" id="KW-0275">Fatty acid biosynthesis</keyword>
<comment type="similarity">
    <text evidence="8">Belongs to the P-Pant transferase superfamily. AcpS family.</text>
</comment>
<sequence>MIAGIGTDIAQVSRFSRWVGNAGMIARFFHPSEILPCGGSSGSVQRLCEHYAARFAAKEALSKALGTGFSGMELSDFGIVKDSLGKPSFVLGGRTREIVEKIAGADFALHVSLSHEKEYAVAFVVLERKGE</sequence>
<comment type="catalytic activity">
    <reaction evidence="8">
        <text>apo-[ACP] + CoA = holo-[ACP] + adenosine 3',5'-bisphosphate + H(+)</text>
        <dbReference type="Rhea" id="RHEA:12068"/>
        <dbReference type="Rhea" id="RHEA-COMP:9685"/>
        <dbReference type="Rhea" id="RHEA-COMP:9690"/>
        <dbReference type="ChEBI" id="CHEBI:15378"/>
        <dbReference type="ChEBI" id="CHEBI:29999"/>
        <dbReference type="ChEBI" id="CHEBI:57287"/>
        <dbReference type="ChEBI" id="CHEBI:58343"/>
        <dbReference type="ChEBI" id="CHEBI:64479"/>
        <dbReference type="EC" id="2.7.8.7"/>
    </reaction>
</comment>
<dbReference type="HAMAP" id="MF_00101">
    <property type="entry name" value="AcpS"/>
    <property type="match status" value="1"/>
</dbReference>
<evidence type="ECO:0000256" key="1">
    <source>
        <dbReference type="ARBA" id="ARBA00022516"/>
    </source>
</evidence>